<dbReference type="EMBL" id="AOMD01000030">
    <property type="protein sequence ID" value="EMA43115.1"/>
    <property type="molecule type" value="Genomic_DNA"/>
</dbReference>
<sequence>MGIVFRIFSTWLYIKSKSYPAICELISKFAPTPHAAQVNAIGLLLSIDPGIKIAGRIYIRFWSPRCQYRFSRVRNVNKGSIGLNFINFNQQ</sequence>
<keyword evidence="2" id="KW-1185">Reference proteome</keyword>
<protein>
    <submittedName>
        <fullName evidence="1">Uncharacterized protein</fullName>
    </submittedName>
</protein>
<organism evidence="1 2">
    <name type="scientific">Halococcus saccharolyticus DSM 5350</name>
    <dbReference type="NCBI Taxonomy" id="1227455"/>
    <lineage>
        <taxon>Archaea</taxon>
        <taxon>Methanobacteriati</taxon>
        <taxon>Methanobacteriota</taxon>
        <taxon>Stenosarchaea group</taxon>
        <taxon>Halobacteria</taxon>
        <taxon>Halobacteriales</taxon>
        <taxon>Halococcaceae</taxon>
        <taxon>Halococcus</taxon>
    </lineage>
</organism>
<proteinExistence type="predicted"/>
<dbReference type="InParanoid" id="M0MFB9"/>
<reference evidence="1 2" key="1">
    <citation type="journal article" date="2014" name="PLoS Genet.">
        <title>Phylogenetically driven sequencing of extremely halophilic archaea reveals strategies for static and dynamic osmo-response.</title>
        <authorList>
            <person name="Becker E.A."/>
            <person name="Seitzer P.M."/>
            <person name="Tritt A."/>
            <person name="Larsen D."/>
            <person name="Krusor M."/>
            <person name="Yao A.I."/>
            <person name="Wu D."/>
            <person name="Madern D."/>
            <person name="Eisen J.A."/>
            <person name="Darling A.E."/>
            <person name="Facciotti M.T."/>
        </authorList>
    </citation>
    <scope>NUCLEOTIDE SEQUENCE [LARGE SCALE GENOMIC DNA]</scope>
    <source>
        <strain evidence="1 2">DSM 5350</strain>
    </source>
</reference>
<name>M0MFB9_9EURY</name>
<comment type="caution">
    <text evidence="1">The sequence shown here is derived from an EMBL/GenBank/DDBJ whole genome shotgun (WGS) entry which is preliminary data.</text>
</comment>
<accession>M0MFB9</accession>
<dbReference type="AlphaFoldDB" id="M0MFB9"/>
<evidence type="ECO:0000313" key="1">
    <source>
        <dbReference type="EMBL" id="EMA43115.1"/>
    </source>
</evidence>
<gene>
    <name evidence="1" type="ORF">C449_14092</name>
</gene>
<dbReference type="Proteomes" id="UP000011669">
    <property type="component" value="Unassembled WGS sequence"/>
</dbReference>
<evidence type="ECO:0000313" key="2">
    <source>
        <dbReference type="Proteomes" id="UP000011669"/>
    </source>
</evidence>